<reference evidence="2" key="1">
    <citation type="journal article" date="2014" name="Nat. Commun.">
        <title>The emerging biofuel crop Camelina sativa retains a highly undifferentiated hexaploid genome structure.</title>
        <authorList>
            <person name="Kagale S."/>
            <person name="Koh C."/>
            <person name="Nixon J."/>
            <person name="Bollina V."/>
            <person name="Clarke W.E."/>
            <person name="Tuteja R."/>
            <person name="Spillane C."/>
            <person name="Robinson S.J."/>
            <person name="Links M.G."/>
            <person name="Clarke C."/>
            <person name="Higgins E.E."/>
            <person name="Huebert T."/>
            <person name="Sharpe A.G."/>
            <person name="Parkin I.A."/>
        </authorList>
    </citation>
    <scope>NUCLEOTIDE SEQUENCE [LARGE SCALE GENOMIC DNA]</scope>
    <source>
        <strain evidence="2">cv. DH55</strain>
    </source>
</reference>
<dbReference type="CDD" id="cd10910">
    <property type="entry name" value="PIN_limkain_b1_N_like"/>
    <property type="match status" value="2"/>
</dbReference>
<evidence type="ECO:0000313" key="3">
    <source>
        <dbReference type="RefSeq" id="XP_019094940.1"/>
    </source>
</evidence>
<protein>
    <submittedName>
        <fullName evidence="3">Uncharacterized protein LOC104778534</fullName>
    </submittedName>
</protein>
<feature type="domain" description="NYN" evidence="1">
    <location>
        <begin position="23"/>
        <end position="139"/>
    </location>
</feature>
<organism evidence="2 3">
    <name type="scientific">Camelina sativa</name>
    <name type="common">False flax</name>
    <name type="synonym">Myagrum sativum</name>
    <dbReference type="NCBI Taxonomy" id="90675"/>
    <lineage>
        <taxon>Eukaryota</taxon>
        <taxon>Viridiplantae</taxon>
        <taxon>Streptophyta</taxon>
        <taxon>Embryophyta</taxon>
        <taxon>Tracheophyta</taxon>
        <taxon>Spermatophyta</taxon>
        <taxon>Magnoliopsida</taxon>
        <taxon>eudicotyledons</taxon>
        <taxon>Gunneridae</taxon>
        <taxon>Pentapetalae</taxon>
        <taxon>rosids</taxon>
        <taxon>malvids</taxon>
        <taxon>Brassicales</taxon>
        <taxon>Brassicaceae</taxon>
        <taxon>Camelineae</taxon>
        <taxon>Camelina</taxon>
    </lineage>
</organism>
<accession>A0ABM1R7F2</accession>
<evidence type="ECO:0000259" key="1">
    <source>
        <dbReference type="Pfam" id="PF01936"/>
    </source>
</evidence>
<dbReference type="Pfam" id="PF01936">
    <property type="entry name" value="NYN"/>
    <property type="match status" value="2"/>
</dbReference>
<feature type="domain" description="NYN" evidence="1">
    <location>
        <begin position="218"/>
        <end position="286"/>
    </location>
</feature>
<dbReference type="RefSeq" id="XP_019094940.1">
    <property type="nucleotide sequence ID" value="XM_019239395.1"/>
</dbReference>
<proteinExistence type="predicted"/>
<name>A0ABM1R7F2_CAMSA</name>
<dbReference type="Proteomes" id="UP000694864">
    <property type="component" value="Chromosome 3"/>
</dbReference>
<evidence type="ECO:0000313" key="2">
    <source>
        <dbReference type="Proteomes" id="UP000694864"/>
    </source>
</evidence>
<keyword evidence="2" id="KW-1185">Reference proteome</keyword>
<dbReference type="GeneID" id="104778534"/>
<dbReference type="InterPro" id="IPR024768">
    <property type="entry name" value="Marf1"/>
</dbReference>
<sequence length="292" mass="32157">MERIVGLGHTSSTLDTEKAVAETSVFWDIKTCPVPPEYDARLVAPCIKRYLKYLGYSGPLTIIALGLLADVPDGILRAVSSTGIVLNNVPFRGSTGILETMCEWTESHPPPANMMLISSNPSTFPQILRKPHYSGYNIFELCPYDSPNPESLWKDFLLKDSGALKEDMCNGTCETASWLCTVCYDHFCQGFENFTTHFSSEEHEVMATWIDNQLVAVTSVFWDIKRCPVPAGCDARRVGPTIKQYLAELGYSGPLTIYAFGLLTDIPDDVLLAVSSSGIVLNHIALNDIAYG</sequence>
<gene>
    <name evidence="3" type="primary">LOC104778534</name>
</gene>
<reference evidence="3" key="2">
    <citation type="submission" date="2025-08" db="UniProtKB">
        <authorList>
            <consortium name="RefSeq"/>
        </authorList>
    </citation>
    <scope>IDENTIFICATION</scope>
    <source>
        <tissue evidence="3">Leaf</tissue>
    </source>
</reference>
<dbReference type="PANTHER" id="PTHR14379:SF19">
    <property type="entry name" value="ENDONUCLEASE OR GLYCOSYL HYDROLASE-RELATED"/>
    <property type="match status" value="1"/>
</dbReference>
<dbReference type="PANTHER" id="PTHR14379">
    <property type="entry name" value="LIMKAIN B LKAP"/>
    <property type="match status" value="1"/>
</dbReference>
<dbReference type="InterPro" id="IPR021139">
    <property type="entry name" value="NYN"/>
</dbReference>